<protein>
    <submittedName>
        <fullName evidence="1">Uncharacterized protein</fullName>
    </submittedName>
</protein>
<evidence type="ECO:0000313" key="2">
    <source>
        <dbReference type="Proteomes" id="UP000029507"/>
    </source>
</evidence>
<dbReference type="Proteomes" id="UP000029507">
    <property type="component" value="Chromosome"/>
</dbReference>
<dbReference type="HOGENOM" id="CLU_2396887_0_0_9"/>
<dbReference type="RefSeq" id="WP_038694175.1">
    <property type="nucleotide sequence ID" value="NZ_CP009286.1"/>
</dbReference>
<dbReference type="AlphaFoldDB" id="A0A089LMK4"/>
<keyword evidence="2" id="KW-1185">Reference proteome</keyword>
<proteinExistence type="predicted"/>
<name>A0A089LMK4_9BACL</name>
<organism evidence="1 2">
    <name type="scientific">Paenibacillus stellifer</name>
    <dbReference type="NCBI Taxonomy" id="169760"/>
    <lineage>
        <taxon>Bacteria</taxon>
        <taxon>Bacillati</taxon>
        <taxon>Bacillota</taxon>
        <taxon>Bacilli</taxon>
        <taxon>Bacillales</taxon>
        <taxon>Paenibacillaceae</taxon>
        <taxon>Paenibacillus</taxon>
    </lineage>
</organism>
<dbReference type="EMBL" id="CP009286">
    <property type="protein sequence ID" value="AIQ62776.1"/>
    <property type="molecule type" value="Genomic_DNA"/>
</dbReference>
<accession>A0A089LMK4</accession>
<dbReference type="STRING" id="169760.PSTEL_06345"/>
<sequence length="93" mass="10424">MKSSEYSRKNEALASKQIQLHSGAPEYSRILPCQKGPVLMKTGPFAACRRPLFSSGEGFRRSRDVISQPDLLAFEHPQMEIVFRKGSSKGRVN</sequence>
<dbReference type="KEGG" id="pste:PSTEL_06345"/>
<evidence type="ECO:0000313" key="1">
    <source>
        <dbReference type="EMBL" id="AIQ62776.1"/>
    </source>
</evidence>
<reference evidence="1 2" key="1">
    <citation type="submission" date="2014-08" db="EMBL/GenBank/DDBJ databases">
        <title>Comparative genomics of the Paenibacillus odorifer group.</title>
        <authorList>
            <person name="den Bakker H.C."/>
            <person name="Tsai Y.-C."/>
            <person name="Martin N."/>
            <person name="Korlach J."/>
            <person name="Wiedmann M."/>
        </authorList>
    </citation>
    <scope>NUCLEOTIDE SEQUENCE [LARGE SCALE GENOMIC DNA]</scope>
    <source>
        <strain evidence="1 2">DSM 14472</strain>
    </source>
</reference>
<gene>
    <name evidence="1" type="ORF">PSTEL_06345</name>
</gene>